<protein>
    <recommendedName>
        <fullName evidence="3">Prealbumin-like fold domain-containing protein</fullName>
    </recommendedName>
</protein>
<dbReference type="AlphaFoldDB" id="A0AA92L7D2"/>
<organism evidence="1 2">
    <name type="scientific">Acutalibacter muris</name>
    <dbReference type="NCBI Taxonomy" id="1796620"/>
    <lineage>
        <taxon>Bacteria</taxon>
        <taxon>Bacillati</taxon>
        <taxon>Bacillota</taxon>
        <taxon>Clostridia</taxon>
        <taxon>Eubacteriales</taxon>
        <taxon>Acutalibacteraceae</taxon>
        <taxon>Acutalibacter</taxon>
    </lineage>
</organism>
<evidence type="ECO:0008006" key="3">
    <source>
        <dbReference type="Google" id="ProtNLM"/>
    </source>
</evidence>
<dbReference type="RefSeq" id="WP_066540950.1">
    <property type="nucleotide sequence ID" value="NZ_CP021422.1"/>
</dbReference>
<dbReference type="Proteomes" id="UP000596035">
    <property type="component" value="Chromosome"/>
</dbReference>
<accession>A0AA92L7D2</accession>
<reference evidence="1 2" key="1">
    <citation type="submission" date="2020-11" db="EMBL/GenBank/DDBJ databases">
        <title>Closed and high quality bacterial genomes of the OMM12 community.</title>
        <authorList>
            <person name="Marbouty M."/>
            <person name="Lamy-Besnier Q."/>
            <person name="Debarbieux L."/>
            <person name="Koszul R."/>
        </authorList>
    </citation>
    <scope>NUCLEOTIDE SEQUENCE [LARGE SCALE GENOMIC DNA]</scope>
    <source>
        <strain evidence="1 2">KB18</strain>
    </source>
</reference>
<evidence type="ECO:0000313" key="2">
    <source>
        <dbReference type="Proteomes" id="UP000596035"/>
    </source>
</evidence>
<dbReference type="EMBL" id="CP065321">
    <property type="protein sequence ID" value="QQR30390.1"/>
    <property type="molecule type" value="Genomic_DNA"/>
</dbReference>
<name>A0AA92L7D2_9FIRM</name>
<sequence>MGSLEPGEYELRPTSTPKGYKAASGVKFSVTGLVISGGDKEIRTSEGKKIVAGDSEVLIAGKFSPDVELTAGNEKQIGGVAVEYENFGAALGKKSENKTFEYVTLQAAQCRRHG</sequence>
<gene>
    <name evidence="1" type="ORF">I5Q82_01210</name>
</gene>
<evidence type="ECO:0000313" key="1">
    <source>
        <dbReference type="EMBL" id="QQR30390.1"/>
    </source>
</evidence>
<proteinExistence type="predicted"/>